<dbReference type="GO" id="GO:0005886">
    <property type="term" value="C:plasma membrane"/>
    <property type="evidence" value="ECO:0007669"/>
    <property type="project" value="UniProtKB-SubCell"/>
</dbReference>
<keyword evidence="3 11" id="KW-0328">Glycosyltransferase</keyword>
<dbReference type="EMBL" id="CP042382">
    <property type="protein sequence ID" value="QEA40310.1"/>
    <property type="molecule type" value="Genomic_DNA"/>
</dbReference>
<keyword evidence="4 11" id="KW-0808">Transferase</keyword>
<dbReference type="EC" id="2.4.99.28" evidence="11"/>
<dbReference type="GO" id="GO:0008360">
    <property type="term" value="P:regulation of cell shape"/>
    <property type="evidence" value="ECO:0007669"/>
    <property type="project" value="UniProtKB-KW"/>
</dbReference>
<feature type="transmembrane region" description="Helical" evidence="11">
    <location>
        <begin position="297"/>
        <end position="318"/>
    </location>
</feature>
<comment type="pathway">
    <text evidence="11">Cell wall biogenesis; peptidoglycan biosynthesis.</text>
</comment>
<dbReference type="PANTHER" id="PTHR30474:SF1">
    <property type="entry name" value="PEPTIDOGLYCAN GLYCOSYLTRANSFERASE MRDB"/>
    <property type="match status" value="1"/>
</dbReference>
<keyword evidence="11" id="KW-0997">Cell inner membrane</keyword>
<dbReference type="GO" id="GO:0015648">
    <property type="term" value="F:lipid-linked peptidoglycan transporter activity"/>
    <property type="evidence" value="ECO:0007669"/>
    <property type="project" value="TreeGrafter"/>
</dbReference>
<keyword evidence="7 11" id="KW-0573">Peptidoglycan synthesis</keyword>
<keyword evidence="9 11" id="KW-0472">Membrane</keyword>
<feature type="transmembrane region" description="Helical" evidence="11">
    <location>
        <begin position="186"/>
        <end position="203"/>
    </location>
</feature>
<dbReference type="OrthoDB" id="9768187at2"/>
<dbReference type="GO" id="GO:0032153">
    <property type="term" value="C:cell division site"/>
    <property type="evidence" value="ECO:0007669"/>
    <property type="project" value="TreeGrafter"/>
</dbReference>
<keyword evidence="8 11" id="KW-1133">Transmembrane helix</keyword>
<dbReference type="PANTHER" id="PTHR30474">
    <property type="entry name" value="CELL CYCLE PROTEIN"/>
    <property type="match status" value="1"/>
</dbReference>
<feature type="transmembrane region" description="Helical" evidence="11">
    <location>
        <begin position="163"/>
        <end position="180"/>
    </location>
</feature>
<sequence>MGLTTLANRPPFAAHHASRRLLGAPPGSMAGRRSLWDRLSLDPWLMLMLLLLLAGGLVVLYSASGQRMATVIAQTSRLGVALAAMGIIAQLTPRTLMRWTPLVYGLTLAMLVAVEIMGDIGMGAQRWLVIPGLMRFQPSELMKLAMPMMVATYLARRHLPPSFADLGVCALIMAAPVILIARQPDLGTALLVACAGMFVVLLAGLTWRFILFLGVLIGGALPLLWFTMHNYQRQRVLTFLHPESDPLGAGWNIIQSTTALGSGGIWGKGWLQGTQSQLEFLPERHTDFIVAVLGEEFGLFGMLLVLCLYLLIVMRGLWLANQAQDSFGRLLAGSIILTFFIYVFVNVGMVSGILPVVGVPLPLVSYGGTSSVTLLAGFGILMAIYAHHRRRSSR</sequence>
<evidence type="ECO:0000256" key="9">
    <source>
        <dbReference type="ARBA" id="ARBA00023136"/>
    </source>
</evidence>
<gene>
    <name evidence="11 12" type="primary">rodA</name>
    <name evidence="11" type="synonym">mrdB</name>
    <name evidence="12" type="ORF">FGL86_15300</name>
</gene>
<evidence type="ECO:0000256" key="4">
    <source>
        <dbReference type="ARBA" id="ARBA00022679"/>
    </source>
</evidence>
<evidence type="ECO:0000256" key="5">
    <source>
        <dbReference type="ARBA" id="ARBA00022692"/>
    </source>
</evidence>
<organism evidence="12 13">
    <name type="scientific">Pistricoccus aurantiacus</name>
    <dbReference type="NCBI Taxonomy" id="1883414"/>
    <lineage>
        <taxon>Bacteria</taxon>
        <taxon>Pseudomonadati</taxon>
        <taxon>Pseudomonadota</taxon>
        <taxon>Gammaproteobacteria</taxon>
        <taxon>Oceanospirillales</taxon>
        <taxon>Halomonadaceae</taxon>
        <taxon>Pistricoccus</taxon>
    </lineage>
</organism>
<keyword evidence="2 11" id="KW-1003">Cell membrane</keyword>
<evidence type="ECO:0000256" key="8">
    <source>
        <dbReference type="ARBA" id="ARBA00022989"/>
    </source>
</evidence>
<name>A0A5B8SZZ8_9GAMM</name>
<dbReference type="HAMAP" id="MF_02079">
    <property type="entry name" value="PGT_RodA"/>
    <property type="match status" value="1"/>
</dbReference>
<dbReference type="NCBIfam" id="TIGR02210">
    <property type="entry name" value="rodA_shape"/>
    <property type="match status" value="1"/>
</dbReference>
<accession>A0A5B8SZZ8</accession>
<protein>
    <recommendedName>
        <fullName evidence="11">Peptidoglycan glycosyltransferase MrdB</fullName>
        <shortName evidence="11">PGT</shortName>
        <ecNumber evidence="11">2.4.99.28</ecNumber>
    </recommendedName>
    <alternativeName>
        <fullName evidence="11">Cell elongation protein RodA</fullName>
    </alternativeName>
    <alternativeName>
        <fullName evidence="11">Cell wall polymerase</fullName>
    </alternativeName>
    <alternativeName>
        <fullName evidence="11">Peptidoglycan polymerase</fullName>
        <shortName evidence="11">PG polymerase</shortName>
    </alternativeName>
</protein>
<keyword evidence="13" id="KW-1185">Reference proteome</keyword>
<dbReference type="GO" id="GO:0009252">
    <property type="term" value="P:peptidoglycan biosynthetic process"/>
    <property type="evidence" value="ECO:0007669"/>
    <property type="project" value="UniProtKB-UniRule"/>
</dbReference>
<dbReference type="InterPro" id="IPR011923">
    <property type="entry name" value="RodA/MrdB"/>
</dbReference>
<comment type="catalytic activity">
    <reaction evidence="11">
        <text>[GlcNAc-(1-&gt;4)-Mur2Ac(oyl-L-Ala-gamma-D-Glu-L-Lys-D-Ala-D-Ala)](n)-di-trans,octa-cis-undecaprenyl diphosphate + beta-D-GlcNAc-(1-&gt;4)-Mur2Ac(oyl-L-Ala-gamma-D-Glu-L-Lys-D-Ala-D-Ala)-di-trans,octa-cis-undecaprenyl diphosphate = [GlcNAc-(1-&gt;4)-Mur2Ac(oyl-L-Ala-gamma-D-Glu-L-Lys-D-Ala-D-Ala)](n+1)-di-trans,octa-cis-undecaprenyl diphosphate + di-trans,octa-cis-undecaprenyl diphosphate + H(+)</text>
        <dbReference type="Rhea" id="RHEA:23708"/>
        <dbReference type="Rhea" id="RHEA-COMP:9602"/>
        <dbReference type="Rhea" id="RHEA-COMP:9603"/>
        <dbReference type="ChEBI" id="CHEBI:15378"/>
        <dbReference type="ChEBI" id="CHEBI:58405"/>
        <dbReference type="ChEBI" id="CHEBI:60033"/>
        <dbReference type="ChEBI" id="CHEBI:78435"/>
        <dbReference type="EC" id="2.4.99.28"/>
    </reaction>
</comment>
<evidence type="ECO:0000256" key="7">
    <source>
        <dbReference type="ARBA" id="ARBA00022984"/>
    </source>
</evidence>
<dbReference type="InterPro" id="IPR001182">
    <property type="entry name" value="FtsW/RodA"/>
</dbReference>
<proteinExistence type="inferred from homology"/>
<dbReference type="GO" id="GO:0008955">
    <property type="term" value="F:peptidoglycan glycosyltransferase activity"/>
    <property type="evidence" value="ECO:0007669"/>
    <property type="project" value="UniProtKB-UniRule"/>
</dbReference>
<dbReference type="KEGG" id="paur:FGL86_15300"/>
<comment type="similarity">
    <text evidence="11">Belongs to the SEDS family. MrdB/RodA subfamily.</text>
</comment>
<keyword evidence="6 11" id="KW-0133">Cell shape</keyword>
<dbReference type="GO" id="GO:0051301">
    <property type="term" value="P:cell division"/>
    <property type="evidence" value="ECO:0007669"/>
    <property type="project" value="InterPro"/>
</dbReference>
<dbReference type="Pfam" id="PF01098">
    <property type="entry name" value="FTSW_RODA_SPOVE"/>
    <property type="match status" value="1"/>
</dbReference>
<feature type="transmembrane region" description="Helical" evidence="11">
    <location>
        <begin position="210"/>
        <end position="228"/>
    </location>
</feature>
<keyword evidence="10 11" id="KW-0961">Cell wall biogenesis/degradation</keyword>
<dbReference type="UniPathway" id="UPA00219"/>
<evidence type="ECO:0000256" key="11">
    <source>
        <dbReference type="HAMAP-Rule" id="MF_02079"/>
    </source>
</evidence>
<evidence type="ECO:0000313" key="13">
    <source>
        <dbReference type="Proteomes" id="UP000321272"/>
    </source>
</evidence>
<evidence type="ECO:0000256" key="6">
    <source>
        <dbReference type="ARBA" id="ARBA00022960"/>
    </source>
</evidence>
<comment type="subcellular location">
    <subcellularLocation>
        <location evidence="11">Cell inner membrane</location>
        <topology evidence="11">Multi-pass membrane protein</topology>
    </subcellularLocation>
    <subcellularLocation>
        <location evidence="1">Membrane</location>
        <topology evidence="1">Multi-pass membrane protein</topology>
    </subcellularLocation>
</comment>
<dbReference type="AlphaFoldDB" id="A0A5B8SZZ8"/>
<keyword evidence="5 11" id="KW-0812">Transmembrane</keyword>
<feature type="transmembrane region" description="Helical" evidence="11">
    <location>
        <begin position="75"/>
        <end position="93"/>
    </location>
</feature>
<dbReference type="InterPro" id="IPR018365">
    <property type="entry name" value="Cell_cycle_FtsW-rel_CS"/>
</dbReference>
<feature type="transmembrane region" description="Helical" evidence="11">
    <location>
        <begin position="330"/>
        <end position="357"/>
    </location>
</feature>
<feature type="transmembrane region" description="Helical" evidence="11">
    <location>
        <begin position="363"/>
        <end position="386"/>
    </location>
</feature>
<dbReference type="Proteomes" id="UP000321272">
    <property type="component" value="Chromosome"/>
</dbReference>
<evidence type="ECO:0000256" key="3">
    <source>
        <dbReference type="ARBA" id="ARBA00022676"/>
    </source>
</evidence>
<feature type="transmembrane region" description="Helical" evidence="11">
    <location>
        <begin position="99"/>
        <end position="118"/>
    </location>
</feature>
<feature type="transmembrane region" description="Helical" evidence="11">
    <location>
        <begin position="44"/>
        <end position="63"/>
    </location>
</feature>
<evidence type="ECO:0000313" key="12">
    <source>
        <dbReference type="EMBL" id="QEA40310.1"/>
    </source>
</evidence>
<comment type="function">
    <text evidence="11">Peptidoglycan polymerase that is essential for cell wall elongation.</text>
</comment>
<dbReference type="PROSITE" id="PS00428">
    <property type="entry name" value="FTSW_RODA_SPOVE"/>
    <property type="match status" value="1"/>
</dbReference>
<evidence type="ECO:0000256" key="2">
    <source>
        <dbReference type="ARBA" id="ARBA00022475"/>
    </source>
</evidence>
<reference evidence="12 13" key="1">
    <citation type="submission" date="2019-06" db="EMBL/GenBank/DDBJ databases">
        <title>Genome analyses of bacteria isolated from kimchi.</title>
        <authorList>
            <person name="Lee S."/>
            <person name="Ahn S."/>
            <person name="Roh S."/>
        </authorList>
    </citation>
    <scope>NUCLEOTIDE SEQUENCE [LARGE SCALE GENOMIC DNA]</scope>
    <source>
        <strain evidence="12 13">CBA4606</strain>
    </source>
</reference>
<evidence type="ECO:0000256" key="10">
    <source>
        <dbReference type="ARBA" id="ARBA00023316"/>
    </source>
</evidence>
<dbReference type="GO" id="GO:0071555">
    <property type="term" value="P:cell wall organization"/>
    <property type="evidence" value="ECO:0007669"/>
    <property type="project" value="UniProtKB-KW"/>
</dbReference>
<evidence type="ECO:0000256" key="1">
    <source>
        <dbReference type="ARBA" id="ARBA00004141"/>
    </source>
</evidence>